<dbReference type="CDD" id="cd15721">
    <property type="entry name" value="FYVE_RUFY1_like"/>
    <property type="match status" value="1"/>
</dbReference>
<dbReference type="OrthoDB" id="79871at2759"/>
<comment type="caution">
    <text evidence="9">The sequence shown here is derived from an EMBL/GenBank/DDBJ whole genome shotgun (WGS) entry which is preliminary data.</text>
</comment>
<evidence type="ECO:0000259" key="8">
    <source>
        <dbReference type="PROSITE" id="PS50826"/>
    </source>
</evidence>
<dbReference type="FunFam" id="1.20.58.900:FF:000011">
    <property type="entry name" value="Uncharacterized protein, isoform B"/>
    <property type="match status" value="1"/>
</dbReference>
<sequence length="650" mass="74127">MSETAEASTSLYAALTSPIAKTFQEGRKGIGVARGFSLDIIQDFMMPTEHRMRRNSESANRTMEIERQNLVSLTQLVIRDVIESAMPLDRTVTGQFQPLQHLFSILEQILKHGFRSKPKGLLPARTRDVWNVLEALEAVCPQSREVTESCRNLAQIETNLGRVRAWIRLALMQKKLPDYFKALVDHREALLTDSYEPGALLLSDESSVIAGLLVGLNFIDYNLCVKDEDLDQEYQIISLLPYLKTRSQPEAEVPVNDADGGLKAILDQKNYLEELNSHLKVKMANLESKVDTLTATNSRLTAGLEESKQQVSSMQLENSDLKAVHEMRQRSTSEDLSMERETYNQSRQGLDTLNSSLQAKLEREQAVKQDMERELKLQTNIRAETESAMKLMERDLVDKENLLNASKKQLDDLKLINLEMYQKLQTAETALKHKADLVTRMEQKMQQMGGTMSQLGNRIQTLEDERRLAEETARKLSMQLAETDQTRSALETDLRMEQEQKADLMGSLSQQQDTLKNLESEISSIRNISQSYEKLRSEHAHFQKMSEEQEETLAELGSHLSEQKEKVAELQDLTNQFDPTTQQWEKDASNCKLCDKPFTIARRKHHCRHCGGTFCDPCSDNKMTLPSSPKPVRVCDTCHILLIRRYSMAK</sequence>
<dbReference type="GO" id="GO:0008270">
    <property type="term" value="F:zinc ion binding"/>
    <property type="evidence" value="ECO:0007669"/>
    <property type="project" value="UniProtKB-KW"/>
</dbReference>
<evidence type="ECO:0000256" key="2">
    <source>
        <dbReference type="ARBA" id="ARBA00022771"/>
    </source>
</evidence>
<dbReference type="InterPro" id="IPR000306">
    <property type="entry name" value="Znf_FYVE"/>
</dbReference>
<feature type="coiled-coil region" evidence="6">
    <location>
        <begin position="445"/>
        <end position="573"/>
    </location>
</feature>
<dbReference type="InterPro" id="IPR037213">
    <property type="entry name" value="Run_dom_sf"/>
</dbReference>
<reference evidence="10" key="1">
    <citation type="submission" date="2017-01" db="EMBL/GenBank/DDBJ databases">
        <title>Comparative genomics of anhydrobiosis in the tardigrade Hypsibius dujardini.</title>
        <authorList>
            <person name="Yoshida Y."/>
            <person name="Koutsovoulos G."/>
            <person name="Laetsch D."/>
            <person name="Stevens L."/>
            <person name="Kumar S."/>
            <person name="Horikawa D."/>
            <person name="Ishino K."/>
            <person name="Komine S."/>
            <person name="Tomita M."/>
            <person name="Blaxter M."/>
            <person name="Arakawa K."/>
        </authorList>
    </citation>
    <scope>NUCLEOTIDE SEQUENCE [LARGE SCALE GENOMIC DNA]</scope>
    <source>
        <strain evidence="10">Z151</strain>
    </source>
</reference>
<proteinExistence type="predicted"/>
<keyword evidence="2 5" id="KW-0863">Zinc-finger</keyword>
<feature type="coiled-coil region" evidence="6">
    <location>
        <begin position="354"/>
        <end position="409"/>
    </location>
</feature>
<feature type="coiled-coil region" evidence="6">
    <location>
        <begin position="269"/>
        <end position="324"/>
    </location>
</feature>
<dbReference type="CDD" id="cd17681">
    <property type="entry name" value="RUN_RUFY1_like"/>
    <property type="match status" value="1"/>
</dbReference>
<feature type="domain" description="RUN" evidence="8">
    <location>
        <begin position="93"/>
        <end position="228"/>
    </location>
</feature>
<dbReference type="Pfam" id="PF01363">
    <property type="entry name" value="FYVE"/>
    <property type="match status" value="1"/>
</dbReference>
<dbReference type="GO" id="GO:0005737">
    <property type="term" value="C:cytoplasm"/>
    <property type="evidence" value="ECO:0007669"/>
    <property type="project" value="TreeGrafter"/>
</dbReference>
<organism evidence="9 10">
    <name type="scientific">Hypsibius exemplaris</name>
    <name type="common">Freshwater tardigrade</name>
    <dbReference type="NCBI Taxonomy" id="2072580"/>
    <lineage>
        <taxon>Eukaryota</taxon>
        <taxon>Metazoa</taxon>
        <taxon>Ecdysozoa</taxon>
        <taxon>Tardigrada</taxon>
        <taxon>Eutardigrada</taxon>
        <taxon>Parachela</taxon>
        <taxon>Hypsibioidea</taxon>
        <taxon>Hypsibiidae</taxon>
        <taxon>Hypsibius</taxon>
    </lineage>
</organism>
<feature type="domain" description="FYVE-type" evidence="7">
    <location>
        <begin position="585"/>
        <end position="643"/>
    </location>
</feature>
<dbReference type="SUPFAM" id="SSF140741">
    <property type="entry name" value="RUN domain-like"/>
    <property type="match status" value="1"/>
</dbReference>
<dbReference type="InterPro" id="IPR013083">
    <property type="entry name" value="Znf_RING/FYVE/PHD"/>
</dbReference>
<dbReference type="SUPFAM" id="SSF57903">
    <property type="entry name" value="FYVE/PHD zinc finger"/>
    <property type="match status" value="1"/>
</dbReference>
<dbReference type="SMART" id="SM00064">
    <property type="entry name" value="FYVE"/>
    <property type="match status" value="1"/>
</dbReference>
<gene>
    <name evidence="9" type="ORF">BV898_15219</name>
</gene>
<dbReference type="Gene3D" id="3.30.40.10">
    <property type="entry name" value="Zinc/RING finger domain, C3HC4 (zinc finger)"/>
    <property type="match status" value="1"/>
</dbReference>
<dbReference type="Proteomes" id="UP000192578">
    <property type="component" value="Unassembled WGS sequence"/>
</dbReference>
<dbReference type="InterPro" id="IPR047335">
    <property type="entry name" value="RUFY1-3"/>
</dbReference>
<dbReference type="InterPro" id="IPR011011">
    <property type="entry name" value="Znf_FYVE_PHD"/>
</dbReference>
<dbReference type="PANTHER" id="PTHR45956:SF6">
    <property type="entry name" value="RUN DOMAIN-CONTAINING PROTEIN"/>
    <property type="match status" value="1"/>
</dbReference>
<dbReference type="Gene3D" id="1.20.5.170">
    <property type="match status" value="1"/>
</dbReference>
<dbReference type="Gene3D" id="1.20.58.900">
    <property type="match status" value="1"/>
</dbReference>
<evidence type="ECO:0000259" key="7">
    <source>
        <dbReference type="PROSITE" id="PS50178"/>
    </source>
</evidence>
<dbReference type="EMBL" id="MTYJ01000200">
    <property type="protein sequence ID" value="OWA50710.1"/>
    <property type="molecule type" value="Genomic_DNA"/>
</dbReference>
<evidence type="ECO:0000256" key="1">
    <source>
        <dbReference type="ARBA" id="ARBA00022723"/>
    </source>
</evidence>
<evidence type="ECO:0000313" key="10">
    <source>
        <dbReference type="Proteomes" id="UP000192578"/>
    </source>
</evidence>
<evidence type="ECO:0000256" key="5">
    <source>
        <dbReference type="PROSITE-ProRule" id="PRU00091"/>
    </source>
</evidence>
<protein>
    <submittedName>
        <fullName evidence="9">RUN and FYVE domain-containing protein 2</fullName>
    </submittedName>
</protein>
<dbReference type="SMART" id="SM00593">
    <property type="entry name" value="RUN"/>
    <property type="match status" value="1"/>
</dbReference>
<accession>A0A9X6NB44</accession>
<dbReference type="PROSITE" id="PS50178">
    <property type="entry name" value="ZF_FYVE"/>
    <property type="match status" value="1"/>
</dbReference>
<dbReference type="AlphaFoldDB" id="A0A9X6NB44"/>
<keyword evidence="10" id="KW-1185">Reference proteome</keyword>
<keyword evidence="3" id="KW-0862">Zinc</keyword>
<name>A0A9X6NB44_HYPEX</name>
<dbReference type="PROSITE" id="PS50826">
    <property type="entry name" value="RUN"/>
    <property type="match status" value="1"/>
</dbReference>
<keyword evidence="4 6" id="KW-0175">Coiled coil</keyword>
<evidence type="ECO:0000256" key="6">
    <source>
        <dbReference type="SAM" id="Coils"/>
    </source>
</evidence>
<dbReference type="Pfam" id="PF02759">
    <property type="entry name" value="RUN"/>
    <property type="match status" value="1"/>
</dbReference>
<dbReference type="InterPro" id="IPR004012">
    <property type="entry name" value="Run_dom"/>
</dbReference>
<dbReference type="InterPro" id="IPR017455">
    <property type="entry name" value="Znf_FYVE-rel"/>
</dbReference>
<evidence type="ECO:0000256" key="4">
    <source>
        <dbReference type="ARBA" id="ARBA00023054"/>
    </source>
</evidence>
<keyword evidence="1" id="KW-0479">Metal-binding</keyword>
<dbReference type="PANTHER" id="PTHR45956">
    <property type="entry name" value="RUN AND FYVE DOMAIN-CONTAINING PROTEIN 2-LIKE PROTEIN"/>
    <property type="match status" value="1"/>
</dbReference>
<evidence type="ECO:0000313" key="9">
    <source>
        <dbReference type="EMBL" id="OWA50710.1"/>
    </source>
</evidence>
<evidence type="ECO:0000256" key="3">
    <source>
        <dbReference type="ARBA" id="ARBA00022833"/>
    </source>
</evidence>